<organism evidence="2">
    <name type="scientific">viral metagenome</name>
    <dbReference type="NCBI Taxonomy" id="1070528"/>
    <lineage>
        <taxon>unclassified sequences</taxon>
        <taxon>metagenomes</taxon>
        <taxon>organismal metagenomes</taxon>
    </lineage>
</organism>
<feature type="compositionally biased region" description="Basic residues" evidence="1">
    <location>
        <begin position="216"/>
        <end position="226"/>
    </location>
</feature>
<protein>
    <submittedName>
        <fullName evidence="2">Uncharacterized protein</fullName>
    </submittedName>
</protein>
<sequence>MADQLPKEKAKRVLKLKKTPALEAVPVAAPAPEPQPTVTVEQPKPKRVLKLKKTAALDSIVPIAEAFPQSASAQAAKSLEAVCAIGSASAIASIAPAAKRTLKLKTNLLKLPVFPGENVERYTSSWEAIDLVREWFADRNEPVPQAEIKFAIEMLEADRQLGVKEAEEAAKPKKPVLGPMPEYGSQDFWKWCRMRKAIKEAELKEKGLPIPEPKPKKPRKKKEPKA</sequence>
<reference evidence="2" key="1">
    <citation type="journal article" date="2020" name="Nature">
        <title>Giant virus diversity and host interactions through global metagenomics.</title>
        <authorList>
            <person name="Schulz F."/>
            <person name="Roux S."/>
            <person name="Paez-Espino D."/>
            <person name="Jungbluth S."/>
            <person name="Walsh D.A."/>
            <person name="Denef V.J."/>
            <person name="McMahon K.D."/>
            <person name="Konstantinidis K.T."/>
            <person name="Eloe-Fadrosh E.A."/>
            <person name="Kyrpides N.C."/>
            <person name="Woyke T."/>
        </authorList>
    </citation>
    <scope>NUCLEOTIDE SEQUENCE</scope>
    <source>
        <strain evidence="2">GVMAG-S-1101182-85</strain>
    </source>
</reference>
<feature type="region of interest" description="Disordered" evidence="1">
    <location>
        <begin position="203"/>
        <end position="226"/>
    </location>
</feature>
<dbReference type="AlphaFoldDB" id="A0A6C0KCY5"/>
<evidence type="ECO:0000313" key="2">
    <source>
        <dbReference type="EMBL" id="QHU14168.1"/>
    </source>
</evidence>
<proteinExistence type="predicted"/>
<name>A0A6C0KCY5_9ZZZZ</name>
<dbReference type="EMBL" id="MN740832">
    <property type="protein sequence ID" value="QHU14168.1"/>
    <property type="molecule type" value="Genomic_DNA"/>
</dbReference>
<accession>A0A6C0KCY5</accession>
<evidence type="ECO:0000256" key="1">
    <source>
        <dbReference type="SAM" id="MobiDB-lite"/>
    </source>
</evidence>